<gene>
    <name evidence="3" type="ORF">E5222_15350</name>
</gene>
<evidence type="ECO:0000313" key="4">
    <source>
        <dbReference type="Proteomes" id="UP000309389"/>
    </source>
</evidence>
<evidence type="ECO:0000256" key="1">
    <source>
        <dbReference type="ARBA" id="ARBA00007435"/>
    </source>
</evidence>
<proteinExistence type="inferred from homology"/>
<dbReference type="InterPro" id="IPR000305">
    <property type="entry name" value="GIY-YIG_endonuc"/>
</dbReference>
<sequence>MPRDFQPAVYLLTSRRNGTLYIGVTSNLLQRIAQHREGTFDGFAKQHGCRILVWYESHATMESAIRREKQLKKWNRAWKMRLIEEANRPWRDLAADFGFEALH</sequence>
<feature type="domain" description="GIY-YIG" evidence="2">
    <location>
        <begin position="5"/>
        <end position="81"/>
    </location>
</feature>
<dbReference type="RefSeq" id="WP_136694671.1">
    <property type="nucleotide sequence ID" value="NZ_SSHH01000004.1"/>
</dbReference>
<evidence type="ECO:0000259" key="2">
    <source>
        <dbReference type="PROSITE" id="PS50164"/>
    </source>
</evidence>
<organism evidence="3 4">
    <name type="scientific">Alteraurantiacibacter aquimixticola</name>
    <dbReference type="NCBI Taxonomy" id="2489173"/>
    <lineage>
        <taxon>Bacteria</taxon>
        <taxon>Pseudomonadati</taxon>
        <taxon>Pseudomonadota</taxon>
        <taxon>Alphaproteobacteria</taxon>
        <taxon>Sphingomonadales</taxon>
        <taxon>Erythrobacteraceae</taxon>
        <taxon>Alteraurantiacibacter</taxon>
    </lineage>
</organism>
<dbReference type="AlphaFoldDB" id="A0A4V4U8T7"/>
<dbReference type="CDD" id="cd10448">
    <property type="entry name" value="GIY-YIG_unchar_3"/>
    <property type="match status" value="1"/>
</dbReference>
<dbReference type="Pfam" id="PF01541">
    <property type="entry name" value="GIY-YIG"/>
    <property type="match status" value="1"/>
</dbReference>
<dbReference type="OrthoDB" id="287318at2"/>
<dbReference type="PANTHER" id="PTHR34477:SF5">
    <property type="entry name" value="BSL5627 PROTEIN"/>
    <property type="match status" value="1"/>
</dbReference>
<accession>A0A4V4U8T7</accession>
<dbReference type="PROSITE" id="PS50164">
    <property type="entry name" value="GIY_YIG"/>
    <property type="match status" value="1"/>
</dbReference>
<protein>
    <submittedName>
        <fullName evidence="3">GIY-YIG nuclease family protein</fullName>
    </submittedName>
</protein>
<dbReference type="SUPFAM" id="SSF82771">
    <property type="entry name" value="GIY-YIG endonuclease"/>
    <property type="match status" value="1"/>
</dbReference>
<dbReference type="InterPro" id="IPR035901">
    <property type="entry name" value="GIY-YIG_endonuc_sf"/>
</dbReference>
<dbReference type="Proteomes" id="UP000309389">
    <property type="component" value="Unassembled WGS sequence"/>
</dbReference>
<dbReference type="Gene3D" id="3.40.1440.10">
    <property type="entry name" value="GIY-YIG endonuclease"/>
    <property type="match status" value="1"/>
</dbReference>
<comment type="similarity">
    <text evidence="1">Belongs to the UPF0213 family.</text>
</comment>
<dbReference type="PANTHER" id="PTHR34477">
    <property type="entry name" value="UPF0213 PROTEIN YHBQ"/>
    <property type="match status" value="1"/>
</dbReference>
<keyword evidence="4" id="KW-1185">Reference proteome</keyword>
<reference evidence="3 4" key="1">
    <citation type="submission" date="2019-04" db="EMBL/GenBank/DDBJ databases">
        <title>Altererythrobacter aquimixticola sp. nov., isolated from sediment of junction between the ocean and a freshwater spring.</title>
        <authorList>
            <person name="Yoon J.-H."/>
        </authorList>
    </citation>
    <scope>NUCLEOTIDE SEQUENCE [LARGE SCALE GENOMIC DNA]</scope>
    <source>
        <strain evidence="3 4">SSKS-13</strain>
    </source>
</reference>
<evidence type="ECO:0000313" key="3">
    <source>
        <dbReference type="EMBL" id="TIX49097.1"/>
    </source>
</evidence>
<name>A0A4V4U8T7_9SPHN</name>
<dbReference type="SMART" id="SM00465">
    <property type="entry name" value="GIYc"/>
    <property type="match status" value="1"/>
</dbReference>
<dbReference type="InterPro" id="IPR050190">
    <property type="entry name" value="UPF0213_domain"/>
</dbReference>
<comment type="caution">
    <text evidence="3">The sequence shown here is derived from an EMBL/GenBank/DDBJ whole genome shotgun (WGS) entry which is preliminary data.</text>
</comment>
<dbReference type="EMBL" id="SSHH01000004">
    <property type="protein sequence ID" value="TIX49097.1"/>
    <property type="molecule type" value="Genomic_DNA"/>
</dbReference>